<evidence type="ECO:0000313" key="1">
    <source>
        <dbReference type="EMBL" id="OGE94416.1"/>
    </source>
</evidence>
<dbReference type="GO" id="GO:0000225">
    <property type="term" value="F:N-acetylglucosaminylphosphatidylinositol deacetylase activity"/>
    <property type="evidence" value="ECO:0007669"/>
    <property type="project" value="TreeGrafter"/>
</dbReference>
<reference evidence="1 2" key="1">
    <citation type="journal article" date="2016" name="Nat. Commun.">
        <title>Thousands of microbial genomes shed light on interconnected biogeochemical processes in an aquifer system.</title>
        <authorList>
            <person name="Anantharaman K."/>
            <person name="Brown C.T."/>
            <person name="Hug L.A."/>
            <person name="Sharon I."/>
            <person name="Castelle C.J."/>
            <person name="Probst A.J."/>
            <person name="Thomas B.C."/>
            <person name="Singh A."/>
            <person name="Wilkins M.J."/>
            <person name="Karaoz U."/>
            <person name="Brodie E.L."/>
            <person name="Williams K.H."/>
            <person name="Hubbard S.S."/>
            <person name="Banfield J.F."/>
        </authorList>
    </citation>
    <scope>NUCLEOTIDE SEQUENCE [LARGE SCALE GENOMIC DNA]</scope>
</reference>
<dbReference type="Proteomes" id="UP000177281">
    <property type="component" value="Unassembled WGS sequence"/>
</dbReference>
<protein>
    <recommendedName>
        <fullName evidence="3">GlcNAc-PI de-N-acetylase</fullName>
    </recommendedName>
</protein>
<dbReference type="Gene3D" id="3.40.50.10320">
    <property type="entry name" value="LmbE-like"/>
    <property type="match status" value="1"/>
</dbReference>
<comment type="caution">
    <text evidence="1">The sequence shown here is derived from an EMBL/GenBank/DDBJ whole genome shotgun (WGS) entry which is preliminary data.</text>
</comment>
<dbReference type="InterPro" id="IPR003737">
    <property type="entry name" value="GlcNAc_PI_deacetylase-related"/>
</dbReference>
<dbReference type="PANTHER" id="PTHR12993:SF11">
    <property type="entry name" value="N-ACETYLGLUCOSAMINYL-PHOSPHATIDYLINOSITOL DE-N-ACETYLASE"/>
    <property type="match status" value="1"/>
</dbReference>
<name>A0A1F5PWX7_9BACT</name>
<evidence type="ECO:0008006" key="3">
    <source>
        <dbReference type="Google" id="ProtNLM"/>
    </source>
</evidence>
<sequence length="233" mass="26495">MRLLGKNLLIVTAHPDDESFLCAGLIHKNSVHHGRTSLICATNGEAGKHHLKKPTSAKNLAKTRREELILVSKFIGINRLNMLSLPDGRLNLNKPKFFKQSWTFAKACPVDVIISFGPDGITGHLDHIACYEVAIKLAKKIHVPLVTFTIPNKILSKASKFFKIRRISPHYHDQPLKHQKPNLQLKVNPAIKLEALRMHRSQYQTNPLYHFPKDVAKEILNYECFCYNKASHD</sequence>
<dbReference type="PANTHER" id="PTHR12993">
    <property type="entry name" value="N-ACETYLGLUCOSAMINYL-PHOSPHATIDYLINOSITOL DE-N-ACETYLASE-RELATED"/>
    <property type="match status" value="1"/>
</dbReference>
<dbReference type="Pfam" id="PF02585">
    <property type="entry name" value="PIG-L"/>
    <property type="match status" value="1"/>
</dbReference>
<evidence type="ECO:0000313" key="2">
    <source>
        <dbReference type="Proteomes" id="UP000177281"/>
    </source>
</evidence>
<proteinExistence type="predicted"/>
<dbReference type="STRING" id="1817841.A3B10_01285"/>
<organism evidence="1 2">
    <name type="scientific">Candidatus Doudnabacteria bacterium RIFCSPLOWO2_01_FULL_44_21</name>
    <dbReference type="NCBI Taxonomy" id="1817841"/>
    <lineage>
        <taxon>Bacteria</taxon>
        <taxon>Candidatus Doudnaibacteriota</taxon>
    </lineage>
</organism>
<gene>
    <name evidence="1" type="ORF">A3B10_01285</name>
</gene>
<accession>A0A1F5PWX7</accession>
<dbReference type="EMBL" id="MFFB01000018">
    <property type="protein sequence ID" value="OGE94416.1"/>
    <property type="molecule type" value="Genomic_DNA"/>
</dbReference>
<dbReference type="SUPFAM" id="SSF102588">
    <property type="entry name" value="LmbE-like"/>
    <property type="match status" value="1"/>
</dbReference>
<dbReference type="AlphaFoldDB" id="A0A1F5PWX7"/>
<dbReference type="InterPro" id="IPR024078">
    <property type="entry name" value="LmbE-like_dom_sf"/>
</dbReference>